<dbReference type="InterPro" id="IPR036412">
    <property type="entry name" value="HAD-like_sf"/>
</dbReference>
<feature type="compositionally biased region" description="Low complexity" evidence="1">
    <location>
        <begin position="35"/>
        <end position="63"/>
    </location>
</feature>
<protein>
    <submittedName>
        <fullName evidence="2">Uncharacterized protein</fullName>
    </submittedName>
</protein>
<dbReference type="PANTHER" id="PTHR43481:SF4">
    <property type="entry name" value="GLYCEROL-1-PHOSPHATE PHOSPHOHYDROLASE 1-RELATED"/>
    <property type="match status" value="1"/>
</dbReference>
<accession>A0A8H5G2W7</accession>
<dbReference type="GO" id="GO:0050308">
    <property type="term" value="F:sugar-phosphatase activity"/>
    <property type="evidence" value="ECO:0007669"/>
    <property type="project" value="TreeGrafter"/>
</dbReference>
<keyword evidence="3" id="KW-1185">Reference proteome</keyword>
<feature type="region of interest" description="Disordered" evidence="1">
    <location>
        <begin position="35"/>
        <end position="65"/>
    </location>
</feature>
<evidence type="ECO:0000256" key="1">
    <source>
        <dbReference type="SAM" id="MobiDB-lite"/>
    </source>
</evidence>
<dbReference type="Gene3D" id="3.40.50.1000">
    <property type="entry name" value="HAD superfamily/HAD-like"/>
    <property type="match status" value="1"/>
</dbReference>
<reference evidence="2 3" key="1">
    <citation type="journal article" date="2020" name="ISME J.">
        <title>Uncovering the hidden diversity of litter-decomposition mechanisms in mushroom-forming fungi.</title>
        <authorList>
            <person name="Floudas D."/>
            <person name="Bentzer J."/>
            <person name="Ahren D."/>
            <person name="Johansson T."/>
            <person name="Persson P."/>
            <person name="Tunlid A."/>
        </authorList>
    </citation>
    <scope>NUCLEOTIDE SEQUENCE [LARGE SCALE GENOMIC DNA]</scope>
    <source>
        <strain evidence="2 3">CBS 291.85</strain>
    </source>
</reference>
<evidence type="ECO:0000313" key="2">
    <source>
        <dbReference type="EMBL" id="KAF5357371.1"/>
    </source>
</evidence>
<dbReference type="PANTHER" id="PTHR43481">
    <property type="entry name" value="FRUCTOSE-1-PHOSPHATE PHOSPHATASE"/>
    <property type="match status" value="1"/>
</dbReference>
<dbReference type="OrthoDB" id="40579at2759"/>
<gene>
    <name evidence="2" type="ORF">D9758_005862</name>
</gene>
<dbReference type="Proteomes" id="UP000559256">
    <property type="component" value="Unassembled WGS sequence"/>
</dbReference>
<dbReference type="InterPro" id="IPR051806">
    <property type="entry name" value="HAD-like_SPP"/>
</dbReference>
<dbReference type="AlphaFoldDB" id="A0A8H5G2W7"/>
<comment type="caution">
    <text evidence="2">The sequence shown here is derived from an EMBL/GenBank/DDBJ whole genome shotgun (WGS) entry which is preliminary data.</text>
</comment>
<evidence type="ECO:0000313" key="3">
    <source>
        <dbReference type="Proteomes" id="UP000559256"/>
    </source>
</evidence>
<dbReference type="SUPFAM" id="SSF56784">
    <property type="entry name" value="HAD-like"/>
    <property type="match status" value="1"/>
</dbReference>
<organism evidence="2 3">
    <name type="scientific">Tetrapyrgos nigripes</name>
    <dbReference type="NCBI Taxonomy" id="182062"/>
    <lineage>
        <taxon>Eukaryota</taxon>
        <taxon>Fungi</taxon>
        <taxon>Dikarya</taxon>
        <taxon>Basidiomycota</taxon>
        <taxon>Agaricomycotina</taxon>
        <taxon>Agaricomycetes</taxon>
        <taxon>Agaricomycetidae</taxon>
        <taxon>Agaricales</taxon>
        <taxon>Marasmiineae</taxon>
        <taxon>Marasmiaceae</taxon>
        <taxon>Tetrapyrgos</taxon>
    </lineage>
</organism>
<dbReference type="InterPro" id="IPR023214">
    <property type="entry name" value="HAD_sf"/>
</dbReference>
<sequence length="266" mass="28748">MFPFLALGYSSSTRFKFSAQAVIFDWDDTLTNSASFPTPSLTPDDSPSTSSPSSNSSNSSVPPHRSYFDIDREGKFLKHAPHSGQAKSYYEAEAFKAEATRTVHFPPGAMALAESLCKGDEKRFAIVSPESNPAVDDMEHAGIPRSEIIGDNTPTLTSAAEVARIIHAVKQTSFPLSECVVVTNSPTRIRAAVASGASRVIAVCSSYDRADLRKHRPHYVVDSLEAVQCSSSDDSEGLEFYVWVPGNPLAFPHIALTSTDGSWIIS</sequence>
<name>A0A8H5G2W7_9AGAR</name>
<proteinExistence type="predicted"/>
<dbReference type="EMBL" id="JAACJM010000052">
    <property type="protein sequence ID" value="KAF5357371.1"/>
    <property type="molecule type" value="Genomic_DNA"/>
</dbReference>